<gene>
    <name evidence="2" type="ORF">PPENT_87.1.T1630001</name>
</gene>
<dbReference type="EMBL" id="CAJJDO010000163">
    <property type="protein sequence ID" value="CAD8211287.1"/>
    <property type="molecule type" value="Genomic_DNA"/>
</dbReference>
<protein>
    <submittedName>
        <fullName evidence="2">Uncharacterized protein</fullName>
    </submittedName>
</protein>
<feature type="region of interest" description="Disordered" evidence="1">
    <location>
        <begin position="1"/>
        <end position="35"/>
    </location>
</feature>
<comment type="caution">
    <text evidence="2">The sequence shown here is derived from an EMBL/GenBank/DDBJ whole genome shotgun (WGS) entry which is preliminary data.</text>
</comment>
<accession>A0A8S1YEG3</accession>
<dbReference type="OrthoDB" id="298777at2759"/>
<organism evidence="2 3">
    <name type="scientific">Paramecium pentaurelia</name>
    <dbReference type="NCBI Taxonomy" id="43138"/>
    <lineage>
        <taxon>Eukaryota</taxon>
        <taxon>Sar</taxon>
        <taxon>Alveolata</taxon>
        <taxon>Ciliophora</taxon>
        <taxon>Intramacronucleata</taxon>
        <taxon>Oligohymenophorea</taxon>
        <taxon>Peniculida</taxon>
        <taxon>Parameciidae</taxon>
        <taxon>Paramecium</taxon>
    </lineage>
</organism>
<proteinExistence type="predicted"/>
<sequence>MKSQKECQPKNLNSDNEKLEPQHLEIEQSDTKRTQQNKIKLKRNINQDNQLLYYQDGEAIRIEEFRPNQTQQDVLKNLDQIKFLFWHGKYDQNGKKTGYWYASWNGSILNSIGGYYKEGQKHGRWNQLSQNYHNSNKVYEIGEYCYNRKRGHWKYLFNDNLIGGGQYDEGCFEFKVGKWIELDDGYNQQKQVTYDGEYINGKKVGIWNIWFDQNGIKKNIGTGVYDHGVRNGYCIELFDGLNFQSEIIQYGLYQNGKRVGRWDIKYMDNQIGGGLYDQEGKGVKIGQWIDISDGFKLDSQITYIGQYNKQGKKVGKWEIKLYGANDMDEEDYDEIQGLNITIGDGLYDQEGQGNKIGQWIDISYGFEINSQVIYNGQYQNGKKIGRWVIHYKMVVDYMIKKGKELKLAGGLKLAMDLNLILKQFMLEDINMGKKLVNGKFSVENWVKANLKRCNYQRKQQQIFSGVGQYNEVGQEVKIGQWIDIDGNYSENSQVTYHGEYKNGIKVGRWDFWFNYNDHGQERKRIGGGSYDKSDQGVKTGYWIDLSEEFSQFFQLIQNGQYKQGKKVGKWDIWLKEEIDQWGLFFLGIHSYNIDFNQDRNKKEIKIIGGGQYDKQNQGFKVGLWIDLSDQFKKYEQVLYQGEYINGKKAGVWKVLKKDYKVQNDEFKFFKEIQYDN</sequence>
<evidence type="ECO:0000313" key="2">
    <source>
        <dbReference type="EMBL" id="CAD8211287.1"/>
    </source>
</evidence>
<reference evidence="2" key="1">
    <citation type="submission" date="2021-01" db="EMBL/GenBank/DDBJ databases">
        <authorList>
            <consortium name="Genoscope - CEA"/>
            <person name="William W."/>
        </authorList>
    </citation>
    <scope>NUCLEOTIDE SEQUENCE</scope>
</reference>
<dbReference type="PANTHER" id="PTHR33706">
    <property type="entry name" value="MORN VARIANT REPEAT PROTEIN"/>
    <property type="match status" value="1"/>
</dbReference>
<evidence type="ECO:0000313" key="3">
    <source>
        <dbReference type="Proteomes" id="UP000689195"/>
    </source>
</evidence>
<dbReference type="PANTHER" id="PTHR33706:SF1">
    <property type="entry name" value="TPR REPEAT PROTEIN"/>
    <property type="match status" value="1"/>
</dbReference>
<dbReference type="Proteomes" id="UP000689195">
    <property type="component" value="Unassembled WGS sequence"/>
</dbReference>
<feature type="compositionally biased region" description="Basic and acidic residues" evidence="1">
    <location>
        <begin position="15"/>
        <end position="33"/>
    </location>
</feature>
<keyword evidence="3" id="KW-1185">Reference proteome</keyword>
<name>A0A8S1YEG3_9CILI</name>
<evidence type="ECO:0000256" key="1">
    <source>
        <dbReference type="SAM" id="MobiDB-lite"/>
    </source>
</evidence>
<dbReference type="AlphaFoldDB" id="A0A8S1YEG3"/>